<dbReference type="OrthoDB" id="9804686at2"/>
<evidence type="ECO:0000313" key="8">
    <source>
        <dbReference type="Proteomes" id="UP000232673"/>
    </source>
</evidence>
<dbReference type="InterPro" id="IPR011050">
    <property type="entry name" value="Pectin_lyase_fold/virulence"/>
</dbReference>
<feature type="active site" evidence="4">
    <location>
        <position position="186"/>
    </location>
</feature>
<keyword evidence="5" id="KW-0732">Signal</keyword>
<keyword evidence="3 5" id="KW-0063">Aspartyl esterase</keyword>
<evidence type="ECO:0000313" key="7">
    <source>
        <dbReference type="EMBL" id="PKD16443.1"/>
    </source>
</evidence>
<dbReference type="InterPro" id="IPR012334">
    <property type="entry name" value="Pectin_lyas_fold"/>
</dbReference>
<dbReference type="PANTHER" id="PTHR31321:SF57">
    <property type="entry name" value="PECTINESTERASE 53-RELATED"/>
    <property type="match status" value="1"/>
</dbReference>
<dbReference type="Gene3D" id="2.160.20.10">
    <property type="entry name" value="Single-stranded right-handed beta-helix, Pectin lyase-like"/>
    <property type="match status" value="1"/>
</dbReference>
<comment type="pathway">
    <text evidence="5">Glycan metabolism; pectin degradation; 2-dehydro-3-deoxy-D-gluconate from pectin: step 1/5.</text>
</comment>
<reference evidence="7 8" key="1">
    <citation type="submission" date="2015-10" db="EMBL/GenBank/DDBJ databases">
        <title>Draft genome sequence of Salegentibacter salinarum KCTC 12975.</title>
        <authorList>
            <person name="Lin W."/>
            <person name="Zheng Q."/>
        </authorList>
    </citation>
    <scope>NUCLEOTIDE SEQUENCE [LARGE SCALE GENOMIC DNA]</scope>
    <source>
        <strain evidence="7 8">KCTC 12975</strain>
    </source>
</reference>
<comment type="caution">
    <text evidence="7">The sequence shown here is derived from an EMBL/GenBank/DDBJ whole genome shotgun (WGS) entry which is preliminary data.</text>
</comment>
<gene>
    <name evidence="7" type="ORF">APR41_08850</name>
</gene>
<organism evidence="7 8">
    <name type="scientific">Salegentibacter salinarum</name>
    <dbReference type="NCBI Taxonomy" id="447422"/>
    <lineage>
        <taxon>Bacteria</taxon>
        <taxon>Pseudomonadati</taxon>
        <taxon>Bacteroidota</taxon>
        <taxon>Flavobacteriia</taxon>
        <taxon>Flavobacteriales</taxon>
        <taxon>Flavobacteriaceae</taxon>
        <taxon>Salegentibacter</taxon>
    </lineage>
</organism>
<sequence>MNVKKLIFIPLFFLISNLSAQSTEEVYWSITVDKSGTGDFTKIQQAINSTRDLGPGFVEIHIKNGMYNEKLKIPSWKHKLRLIGEDRDKTIIANNDFSGKKDSINGKTLSTFTSYTLLVSGDEIEIENLTVKNNSCGEGQAVALHVQGDKFISENVNILGCQDTIYAATGSSRQYYKNCYIEGTTDFIFGQATALFEECTIKSLRNSYITAAATTQNQDFGFVFLDCKLIADDDVNEVYLGRPWRPFAKTVFINSEFGEHILPEGWDPWHGDEMFPDKQKTTFYAEYNNSGPGADISHRIKWSKQLTKAEVKKYTTEKIFKSEDSWNPAE</sequence>
<dbReference type="RefSeq" id="WP_079712897.1">
    <property type="nucleotide sequence ID" value="NZ_FUZC01000006.1"/>
</dbReference>
<dbReference type="AlphaFoldDB" id="A0A2N0TNY1"/>
<dbReference type="InterPro" id="IPR033131">
    <property type="entry name" value="Pectinesterase_Asp_AS"/>
</dbReference>
<evidence type="ECO:0000256" key="2">
    <source>
        <dbReference type="ARBA" id="ARBA00022801"/>
    </source>
</evidence>
<keyword evidence="8" id="KW-1185">Reference proteome</keyword>
<evidence type="ECO:0000256" key="3">
    <source>
        <dbReference type="ARBA" id="ARBA00023085"/>
    </source>
</evidence>
<dbReference type="GO" id="GO:0030599">
    <property type="term" value="F:pectinesterase activity"/>
    <property type="evidence" value="ECO:0007669"/>
    <property type="project" value="UniProtKB-UniRule"/>
</dbReference>
<dbReference type="EMBL" id="LKTS01000046">
    <property type="protein sequence ID" value="PKD16443.1"/>
    <property type="molecule type" value="Genomic_DNA"/>
</dbReference>
<accession>A0A2N0TNY1</accession>
<dbReference type="GO" id="GO:0045490">
    <property type="term" value="P:pectin catabolic process"/>
    <property type="evidence" value="ECO:0007669"/>
    <property type="project" value="UniProtKB-UniRule"/>
</dbReference>
<dbReference type="InterPro" id="IPR000070">
    <property type="entry name" value="Pectinesterase_cat"/>
</dbReference>
<name>A0A2N0TNY1_9FLAO</name>
<dbReference type="Proteomes" id="UP000232673">
    <property type="component" value="Unassembled WGS sequence"/>
</dbReference>
<dbReference type="STRING" id="447422.SAMN05660903_01806"/>
<proteinExistence type="inferred from homology"/>
<feature type="chain" id="PRO_5014493916" description="Pectinesterase" evidence="5">
    <location>
        <begin position="21"/>
        <end position="330"/>
    </location>
</feature>
<dbReference type="EC" id="3.1.1.11" evidence="5"/>
<protein>
    <recommendedName>
        <fullName evidence="5">Pectinesterase</fullName>
        <ecNumber evidence="5">3.1.1.11</ecNumber>
    </recommendedName>
</protein>
<dbReference type="GO" id="GO:0009279">
    <property type="term" value="C:cell outer membrane"/>
    <property type="evidence" value="ECO:0007669"/>
    <property type="project" value="TreeGrafter"/>
</dbReference>
<feature type="signal peptide" evidence="5">
    <location>
        <begin position="1"/>
        <end position="20"/>
    </location>
</feature>
<evidence type="ECO:0000256" key="1">
    <source>
        <dbReference type="ARBA" id="ARBA00008891"/>
    </source>
</evidence>
<feature type="domain" description="Pectinesterase catalytic" evidence="6">
    <location>
        <begin position="30"/>
        <end position="321"/>
    </location>
</feature>
<dbReference type="GO" id="GO:0042545">
    <property type="term" value="P:cell wall modification"/>
    <property type="evidence" value="ECO:0007669"/>
    <property type="project" value="UniProtKB-UniRule"/>
</dbReference>
<evidence type="ECO:0000256" key="4">
    <source>
        <dbReference type="PROSITE-ProRule" id="PRU10040"/>
    </source>
</evidence>
<comment type="catalytic activity">
    <reaction evidence="5">
        <text>[(1-&gt;4)-alpha-D-galacturonosyl methyl ester](n) + n H2O = [(1-&gt;4)-alpha-D-galacturonosyl](n) + n methanol + n H(+)</text>
        <dbReference type="Rhea" id="RHEA:22380"/>
        <dbReference type="Rhea" id="RHEA-COMP:14570"/>
        <dbReference type="Rhea" id="RHEA-COMP:14573"/>
        <dbReference type="ChEBI" id="CHEBI:15377"/>
        <dbReference type="ChEBI" id="CHEBI:15378"/>
        <dbReference type="ChEBI" id="CHEBI:17790"/>
        <dbReference type="ChEBI" id="CHEBI:140522"/>
        <dbReference type="ChEBI" id="CHEBI:140523"/>
        <dbReference type="EC" id="3.1.1.11"/>
    </reaction>
</comment>
<keyword evidence="2 5" id="KW-0378">Hydrolase</keyword>
<comment type="similarity">
    <text evidence="1">Belongs to the pectinesterase family.</text>
</comment>
<evidence type="ECO:0000259" key="6">
    <source>
        <dbReference type="Pfam" id="PF01095"/>
    </source>
</evidence>
<dbReference type="PANTHER" id="PTHR31321">
    <property type="entry name" value="ACYL-COA THIOESTER HYDROLASE YBHC-RELATED"/>
    <property type="match status" value="1"/>
</dbReference>
<dbReference type="UniPathway" id="UPA00545">
    <property type="reaction ID" value="UER00823"/>
</dbReference>
<evidence type="ECO:0000256" key="5">
    <source>
        <dbReference type="RuleBase" id="RU000589"/>
    </source>
</evidence>
<dbReference type="Pfam" id="PF01095">
    <property type="entry name" value="Pectinesterase"/>
    <property type="match status" value="1"/>
</dbReference>
<dbReference type="SUPFAM" id="SSF51126">
    <property type="entry name" value="Pectin lyase-like"/>
    <property type="match status" value="1"/>
</dbReference>
<dbReference type="PROSITE" id="PS00503">
    <property type="entry name" value="PECTINESTERASE_2"/>
    <property type="match status" value="1"/>
</dbReference>